<dbReference type="Proteomes" id="UP000190042">
    <property type="component" value="Unassembled WGS sequence"/>
</dbReference>
<keyword evidence="1" id="KW-0472">Membrane</keyword>
<dbReference type="EMBL" id="FUYJ01000003">
    <property type="protein sequence ID" value="SKA98416.1"/>
    <property type="molecule type" value="Genomic_DNA"/>
</dbReference>
<keyword evidence="3" id="KW-1185">Reference proteome</keyword>
<feature type="transmembrane region" description="Helical" evidence="1">
    <location>
        <begin position="79"/>
        <end position="98"/>
    </location>
</feature>
<keyword evidence="1" id="KW-0812">Transmembrane</keyword>
<evidence type="ECO:0008006" key="4">
    <source>
        <dbReference type="Google" id="ProtNLM"/>
    </source>
</evidence>
<keyword evidence="1" id="KW-1133">Transmembrane helix</keyword>
<dbReference type="AlphaFoldDB" id="A0A1T4Y9I5"/>
<dbReference type="RefSeq" id="WP_009766467.1">
    <property type="nucleotide sequence ID" value="NZ_FUYJ01000003.1"/>
</dbReference>
<feature type="transmembrane region" description="Helical" evidence="1">
    <location>
        <begin position="104"/>
        <end position="124"/>
    </location>
</feature>
<gene>
    <name evidence="2" type="ORF">SAMN04244570_2070</name>
</gene>
<evidence type="ECO:0000313" key="2">
    <source>
        <dbReference type="EMBL" id="SKA98416.1"/>
    </source>
</evidence>
<feature type="transmembrane region" description="Helical" evidence="1">
    <location>
        <begin position="7"/>
        <end position="27"/>
    </location>
</feature>
<sequence>MKTRKLGAIIIGTATLIVVGYSIFKFITEREFGFNEVITIGALLMMFFSAITWGNKEEKDGILPEEELGQMIMEKSSKVSYFVLVFFILIAVAADKMVNGTVNIFLLGILGLAMVILPFVEFLIAKKYQ</sequence>
<reference evidence="3" key="1">
    <citation type="submission" date="2017-02" db="EMBL/GenBank/DDBJ databases">
        <authorList>
            <person name="Varghese N."/>
            <person name="Submissions S."/>
        </authorList>
    </citation>
    <scope>NUCLEOTIDE SEQUENCE [LARGE SCALE GENOMIC DNA]</scope>
    <source>
        <strain evidence="3">DSM 23966</strain>
    </source>
</reference>
<name>A0A1T4Y9I5_9BACL</name>
<proteinExistence type="predicted"/>
<protein>
    <recommendedName>
        <fullName evidence="4">DUF2178 domain-containing protein</fullName>
    </recommendedName>
</protein>
<organism evidence="2 3">
    <name type="scientific">Sporosarcina newyorkensis</name>
    <dbReference type="NCBI Taxonomy" id="759851"/>
    <lineage>
        <taxon>Bacteria</taxon>
        <taxon>Bacillati</taxon>
        <taxon>Bacillota</taxon>
        <taxon>Bacilli</taxon>
        <taxon>Bacillales</taxon>
        <taxon>Caryophanaceae</taxon>
        <taxon>Sporosarcina</taxon>
    </lineage>
</organism>
<accession>A0A1T4Y9I5</accession>
<evidence type="ECO:0000256" key="1">
    <source>
        <dbReference type="SAM" id="Phobius"/>
    </source>
</evidence>
<evidence type="ECO:0000313" key="3">
    <source>
        <dbReference type="Proteomes" id="UP000190042"/>
    </source>
</evidence>
<feature type="transmembrane region" description="Helical" evidence="1">
    <location>
        <begin position="33"/>
        <end position="53"/>
    </location>
</feature>